<protein>
    <submittedName>
        <fullName evidence="2">Uncharacterized protein</fullName>
    </submittedName>
</protein>
<organism evidence="2 3">
    <name type="scientific">Brassica carinata</name>
    <name type="common">Ethiopian mustard</name>
    <name type="synonym">Abyssinian cabbage</name>
    <dbReference type="NCBI Taxonomy" id="52824"/>
    <lineage>
        <taxon>Eukaryota</taxon>
        <taxon>Viridiplantae</taxon>
        <taxon>Streptophyta</taxon>
        <taxon>Embryophyta</taxon>
        <taxon>Tracheophyta</taxon>
        <taxon>Spermatophyta</taxon>
        <taxon>Magnoliopsida</taxon>
        <taxon>eudicotyledons</taxon>
        <taxon>Gunneridae</taxon>
        <taxon>Pentapetalae</taxon>
        <taxon>rosids</taxon>
        <taxon>malvids</taxon>
        <taxon>Brassicales</taxon>
        <taxon>Brassicaceae</taxon>
        <taxon>Brassiceae</taxon>
        <taxon>Brassica</taxon>
    </lineage>
</organism>
<accession>A0A8X7SI37</accession>
<evidence type="ECO:0000256" key="1">
    <source>
        <dbReference type="SAM" id="Phobius"/>
    </source>
</evidence>
<comment type="caution">
    <text evidence="2">The sequence shown here is derived from an EMBL/GenBank/DDBJ whole genome shotgun (WGS) entry which is preliminary data.</text>
</comment>
<dbReference type="Proteomes" id="UP000886595">
    <property type="component" value="Unassembled WGS sequence"/>
</dbReference>
<name>A0A8X7SI37_BRACI</name>
<gene>
    <name evidence="2" type="ORF">Bca52824_027241</name>
</gene>
<dbReference type="EMBL" id="JAAMPC010000006">
    <property type="protein sequence ID" value="KAG2307493.1"/>
    <property type="molecule type" value="Genomic_DNA"/>
</dbReference>
<keyword evidence="1" id="KW-0812">Transmembrane</keyword>
<reference evidence="2 3" key="1">
    <citation type="submission" date="2020-02" db="EMBL/GenBank/DDBJ databases">
        <authorList>
            <person name="Ma Q."/>
            <person name="Huang Y."/>
            <person name="Song X."/>
            <person name="Pei D."/>
        </authorList>
    </citation>
    <scope>NUCLEOTIDE SEQUENCE [LARGE SCALE GENOMIC DNA]</scope>
    <source>
        <strain evidence="2">Sxm20200214</strain>
        <tissue evidence="2">Leaf</tissue>
    </source>
</reference>
<evidence type="ECO:0000313" key="2">
    <source>
        <dbReference type="EMBL" id="KAG2307493.1"/>
    </source>
</evidence>
<keyword evidence="1" id="KW-1133">Transmembrane helix</keyword>
<keyword evidence="1" id="KW-0472">Membrane</keyword>
<keyword evidence="3" id="KW-1185">Reference proteome</keyword>
<sequence>MNRIFLALKRYVGVCEAMENSDYFSDADAACPSHLKTSSGHIQIWANLSFSKSIIHQLQQRALFYCGRLVSLFCSVIINSWVLLELYRLMQFALGPSAWDEIHHAILKASKIELKGGLLEQFTHEMEPFLRKQVQPDVDHVTVRWIPANNSFAITEDKLNNLGINSQSARDFRDHTAYALKKARKA</sequence>
<dbReference type="AlphaFoldDB" id="A0A8X7SI37"/>
<feature type="transmembrane region" description="Helical" evidence="1">
    <location>
        <begin position="62"/>
        <end position="84"/>
    </location>
</feature>
<evidence type="ECO:0000313" key="3">
    <source>
        <dbReference type="Proteomes" id="UP000886595"/>
    </source>
</evidence>
<proteinExistence type="predicted"/>